<feature type="compositionally biased region" description="Low complexity" evidence="1">
    <location>
        <begin position="39"/>
        <end position="49"/>
    </location>
</feature>
<sequence>MPFSFPTGRAPFAVAAAACALALATLAGCSDGGGGGGSSSATKSGASPSAGGGTQVTISNFKFQPASLTVAPGAKITVVNNDTTTHTFTADKGGSFDTGDIAPGKSATVTAPSNAGAFPFHCMIHPFMKGTLTVK</sequence>
<evidence type="ECO:0000256" key="2">
    <source>
        <dbReference type="SAM" id="SignalP"/>
    </source>
</evidence>
<evidence type="ECO:0000259" key="3">
    <source>
        <dbReference type="Pfam" id="PF13473"/>
    </source>
</evidence>
<dbReference type="PANTHER" id="PTHR36507">
    <property type="entry name" value="BLL1555 PROTEIN"/>
    <property type="match status" value="1"/>
</dbReference>
<evidence type="ECO:0000313" key="4">
    <source>
        <dbReference type="EMBL" id="WUX56567.1"/>
    </source>
</evidence>
<dbReference type="InterPro" id="IPR028096">
    <property type="entry name" value="EfeO_Cupredoxin"/>
</dbReference>
<feature type="chain" id="PRO_5047432014" evidence="2">
    <location>
        <begin position="28"/>
        <end position="135"/>
    </location>
</feature>
<name>A0ABZ2AIM5_STRNV</name>
<dbReference type="Pfam" id="PF13473">
    <property type="entry name" value="Cupredoxin_1"/>
    <property type="match status" value="1"/>
</dbReference>
<dbReference type="RefSeq" id="WP_329081325.1">
    <property type="nucleotide sequence ID" value="NZ_CP109495.1"/>
</dbReference>
<accession>A0ABZ2AIM5</accession>
<organism evidence="4 5">
    <name type="scientific">Streptomyces niveus</name>
    <name type="common">Streptomyces spheroides</name>
    <dbReference type="NCBI Taxonomy" id="193462"/>
    <lineage>
        <taxon>Bacteria</taxon>
        <taxon>Bacillati</taxon>
        <taxon>Actinomycetota</taxon>
        <taxon>Actinomycetes</taxon>
        <taxon>Kitasatosporales</taxon>
        <taxon>Streptomycetaceae</taxon>
        <taxon>Streptomyces</taxon>
    </lineage>
</organism>
<dbReference type="InterPro" id="IPR008972">
    <property type="entry name" value="Cupredoxin"/>
</dbReference>
<evidence type="ECO:0000313" key="5">
    <source>
        <dbReference type="Proteomes" id="UP001432209"/>
    </source>
</evidence>
<dbReference type="SUPFAM" id="SSF49503">
    <property type="entry name" value="Cupredoxins"/>
    <property type="match status" value="1"/>
</dbReference>
<dbReference type="EMBL" id="CP109495">
    <property type="protein sequence ID" value="WUX56567.1"/>
    <property type="molecule type" value="Genomic_DNA"/>
</dbReference>
<gene>
    <name evidence="4" type="ORF">OG442_36395</name>
</gene>
<proteinExistence type="predicted"/>
<keyword evidence="5" id="KW-1185">Reference proteome</keyword>
<keyword evidence="2" id="KW-0732">Signal</keyword>
<dbReference type="Proteomes" id="UP001432209">
    <property type="component" value="Chromosome"/>
</dbReference>
<dbReference type="PANTHER" id="PTHR36507:SF1">
    <property type="entry name" value="BLL1555 PROTEIN"/>
    <property type="match status" value="1"/>
</dbReference>
<feature type="signal peptide" evidence="2">
    <location>
        <begin position="1"/>
        <end position="27"/>
    </location>
</feature>
<dbReference type="InterPro" id="IPR052721">
    <property type="entry name" value="ET_Amicyanin"/>
</dbReference>
<reference evidence="4" key="1">
    <citation type="submission" date="2022-10" db="EMBL/GenBank/DDBJ databases">
        <title>The complete genomes of actinobacterial strains from the NBC collection.</title>
        <authorList>
            <person name="Joergensen T.S."/>
            <person name="Alvarez Arevalo M."/>
            <person name="Sterndorff E.B."/>
            <person name="Faurdal D."/>
            <person name="Vuksanovic O."/>
            <person name="Mourched A.-S."/>
            <person name="Charusanti P."/>
            <person name="Shaw S."/>
            <person name="Blin K."/>
            <person name="Weber T."/>
        </authorList>
    </citation>
    <scope>NUCLEOTIDE SEQUENCE</scope>
    <source>
        <strain evidence="4">NBC_01432</strain>
    </source>
</reference>
<protein>
    <submittedName>
        <fullName evidence="4">Cupredoxin domain-containing protein</fullName>
    </submittedName>
</protein>
<feature type="region of interest" description="Disordered" evidence="1">
    <location>
        <begin position="33"/>
        <end position="53"/>
    </location>
</feature>
<feature type="domain" description="EfeO-type cupredoxin-like" evidence="3">
    <location>
        <begin position="53"/>
        <end position="134"/>
    </location>
</feature>
<dbReference type="Gene3D" id="2.60.40.420">
    <property type="entry name" value="Cupredoxins - blue copper proteins"/>
    <property type="match status" value="1"/>
</dbReference>
<evidence type="ECO:0000256" key="1">
    <source>
        <dbReference type="SAM" id="MobiDB-lite"/>
    </source>
</evidence>